<name>A0A4Y1S273_PRUDU</name>
<evidence type="ECO:0000256" key="1">
    <source>
        <dbReference type="SAM" id="MobiDB-lite"/>
    </source>
</evidence>
<evidence type="ECO:0008006" key="3">
    <source>
        <dbReference type="Google" id="ProtNLM"/>
    </source>
</evidence>
<feature type="region of interest" description="Disordered" evidence="1">
    <location>
        <begin position="130"/>
        <end position="162"/>
    </location>
</feature>
<dbReference type="InterPro" id="IPR022552">
    <property type="entry name" value="UPF_Ycf55"/>
</dbReference>
<dbReference type="PANTHER" id="PTHR36807">
    <property type="entry name" value="PHOSPHOGLYCOLATE PHOSPHATASE"/>
    <property type="match status" value="1"/>
</dbReference>
<organism evidence="2">
    <name type="scientific">Prunus dulcis</name>
    <name type="common">Almond</name>
    <name type="synonym">Amygdalus dulcis</name>
    <dbReference type="NCBI Taxonomy" id="3755"/>
    <lineage>
        <taxon>Eukaryota</taxon>
        <taxon>Viridiplantae</taxon>
        <taxon>Streptophyta</taxon>
        <taxon>Embryophyta</taxon>
        <taxon>Tracheophyta</taxon>
        <taxon>Spermatophyta</taxon>
        <taxon>Magnoliopsida</taxon>
        <taxon>eudicotyledons</taxon>
        <taxon>Gunneridae</taxon>
        <taxon>Pentapetalae</taxon>
        <taxon>rosids</taxon>
        <taxon>fabids</taxon>
        <taxon>Rosales</taxon>
        <taxon>Rosaceae</taxon>
        <taxon>Amygdaloideae</taxon>
        <taxon>Amygdaleae</taxon>
        <taxon>Prunus</taxon>
    </lineage>
</organism>
<dbReference type="Pfam" id="PF12452">
    <property type="entry name" value="DUF3685"/>
    <property type="match status" value="2"/>
</dbReference>
<proteinExistence type="predicted"/>
<feature type="compositionally biased region" description="Polar residues" evidence="1">
    <location>
        <begin position="139"/>
        <end position="154"/>
    </location>
</feature>
<dbReference type="EMBL" id="AP019304">
    <property type="protein sequence ID" value="BBH10057.1"/>
    <property type="molecule type" value="Genomic_DNA"/>
</dbReference>
<dbReference type="PANTHER" id="PTHR36807:SF2">
    <property type="entry name" value="PHOSPHOGLYCOLATE PHOSPHATASE"/>
    <property type="match status" value="1"/>
</dbReference>
<dbReference type="AlphaFoldDB" id="A0A4Y1S273"/>
<evidence type="ECO:0000313" key="2">
    <source>
        <dbReference type="EMBL" id="BBH10057.1"/>
    </source>
</evidence>
<protein>
    <recommendedName>
        <fullName evidence="3">Phosphoglycolate phosphatase</fullName>
    </recommendedName>
</protein>
<reference evidence="2" key="1">
    <citation type="journal article" date="2019" name="Science">
        <title>Mutation of a bHLH transcription factor allowed almond domestication.</title>
        <authorList>
            <person name="Sanchez-Perez R."/>
            <person name="Pavan S."/>
            <person name="Mazzeo R."/>
            <person name="Moldovan C."/>
            <person name="Aiese Cigliano R."/>
            <person name="Del Cueto J."/>
            <person name="Ricciardi F."/>
            <person name="Lotti C."/>
            <person name="Ricciardi L."/>
            <person name="Dicenta F."/>
            <person name="Lopez-Marques R.L."/>
            <person name="Lindberg Moller B."/>
        </authorList>
    </citation>
    <scope>NUCLEOTIDE SEQUENCE</scope>
</reference>
<gene>
    <name evidence="2" type="ORF">Prudu_022735</name>
</gene>
<accession>A0A4Y1S273</accession>
<sequence>MEGEKFVANGRISGFTIMYQSAHTEKFHQRERLHNPEFTFQDSAKYSYGSGKTVLFPMRKMCELTAPGFTNMKVNPFPEEASLKCTCLRSLVGPDGAIASDWLPVVDQVLLTASVFLTYMAGVIPRHNSSPTFRKEISNDNVDPGTSTASGSGTKNDDPENSGYALDAVKRKLLDSLQAFELGNNMGNRVLQHEGYTAKRPLSLNAVADGPRLRLLWASFLRIEEEVINISKSGISNLDDCLADFSDVIRKSCQPVCTSWLETELDLLNSKPNKALALLMDGKLKGDNIVLQNIRNAGKEDLYAELMCFLSFGSLREGCCYDGNLFMKHGVSILEDLVISLADGIVSIYLELISVDSNFSDELDSLSLALCTLSTRALQRLRNEVALYQWLYQNMEAIASMYEDRFDLWTFQSQPIKELDNSWSENYSWWKWLKQKKSGTAQSRLHQVMISQFSMPVKRTKELRALTGKYYFSLFLELSDISMPLIRAVIDKVSKALSFFLVSLIGRSLGLIYTGIRQSLRWK</sequence>